<dbReference type="EMBL" id="GDHC01002733">
    <property type="protein sequence ID" value="JAQ15896.1"/>
    <property type="molecule type" value="Transcribed_RNA"/>
</dbReference>
<dbReference type="Gene3D" id="3.30.420.10">
    <property type="entry name" value="Ribonuclease H-like superfamily/Ribonuclease H"/>
    <property type="match status" value="1"/>
</dbReference>
<proteinExistence type="predicted"/>
<gene>
    <name evidence="6" type="primary">TY3B-I_73</name>
    <name evidence="6" type="ORF">g.88720</name>
</gene>
<dbReference type="PANTHER" id="PTHR37984:SF5">
    <property type="entry name" value="PROTEIN NYNRIN-LIKE"/>
    <property type="match status" value="1"/>
</dbReference>
<dbReference type="InterPro" id="IPR041577">
    <property type="entry name" value="RT_RNaseH_2"/>
</dbReference>
<dbReference type="GO" id="GO:0003676">
    <property type="term" value="F:nucleic acid binding"/>
    <property type="evidence" value="ECO:0007669"/>
    <property type="project" value="InterPro"/>
</dbReference>
<dbReference type="InterPro" id="IPR041588">
    <property type="entry name" value="Integrase_H2C2"/>
</dbReference>
<evidence type="ECO:0000256" key="3">
    <source>
        <dbReference type="SAM" id="MobiDB-lite"/>
    </source>
</evidence>
<feature type="compositionally biased region" description="Polar residues" evidence="3">
    <location>
        <begin position="682"/>
        <end position="694"/>
    </location>
</feature>
<dbReference type="FunFam" id="3.30.420.10:FF:000032">
    <property type="entry name" value="Retrovirus-related Pol polyprotein from transposon 297-like Protein"/>
    <property type="match status" value="1"/>
</dbReference>
<feature type="domain" description="Integrase catalytic" evidence="5">
    <location>
        <begin position="394"/>
        <end position="561"/>
    </location>
</feature>
<dbReference type="PROSITE" id="PS50994">
    <property type="entry name" value="INTEGRASE"/>
    <property type="match status" value="1"/>
</dbReference>
<feature type="compositionally biased region" description="Pro residues" evidence="3">
    <location>
        <begin position="721"/>
        <end position="734"/>
    </location>
</feature>
<dbReference type="SUPFAM" id="SSF56672">
    <property type="entry name" value="DNA/RNA polymerases"/>
    <property type="match status" value="1"/>
</dbReference>
<feature type="compositionally biased region" description="Basic residues" evidence="3">
    <location>
        <begin position="858"/>
        <end position="880"/>
    </location>
</feature>
<dbReference type="PANTHER" id="PTHR37984">
    <property type="entry name" value="PROTEIN CBG26694"/>
    <property type="match status" value="1"/>
</dbReference>
<dbReference type="InterPro" id="IPR012337">
    <property type="entry name" value="RNaseH-like_sf"/>
</dbReference>
<feature type="non-terminal residue" evidence="6">
    <location>
        <position position="1"/>
    </location>
</feature>
<protein>
    <recommendedName>
        <fullName evidence="1">RNA-directed DNA polymerase</fullName>
        <ecNumber evidence="1">2.7.7.49</ecNumber>
    </recommendedName>
</protein>
<evidence type="ECO:0000259" key="5">
    <source>
        <dbReference type="PROSITE" id="PS50994"/>
    </source>
</evidence>
<name>A0A146MAU6_LYGHE</name>
<dbReference type="GO" id="GO:0003964">
    <property type="term" value="F:RNA-directed DNA polymerase activity"/>
    <property type="evidence" value="ECO:0007669"/>
    <property type="project" value="UniProtKB-EC"/>
</dbReference>
<dbReference type="CDD" id="cd09274">
    <property type="entry name" value="RNase_HI_RT_Ty3"/>
    <property type="match status" value="1"/>
</dbReference>
<dbReference type="FunFam" id="3.30.70.270:FF:000020">
    <property type="entry name" value="Transposon Tf2-6 polyprotein-like Protein"/>
    <property type="match status" value="1"/>
</dbReference>
<dbReference type="InterPro" id="IPR000477">
    <property type="entry name" value="RT_dom"/>
</dbReference>
<dbReference type="Pfam" id="PF00665">
    <property type="entry name" value="rve"/>
    <property type="match status" value="1"/>
</dbReference>
<dbReference type="Pfam" id="PF17921">
    <property type="entry name" value="Integrase_H2C2"/>
    <property type="match status" value="1"/>
</dbReference>
<feature type="compositionally biased region" description="Pro residues" evidence="3">
    <location>
        <begin position="751"/>
        <end position="762"/>
    </location>
</feature>
<dbReference type="Pfam" id="PF00078">
    <property type="entry name" value="RVT_1"/>
    <property type="match status" value="1"/>
</dbReference>
<dbReference type="Gene3D" id="3.30.70.270">
    <property type="match status" value="2"/>
</dbReference>
<keyword evidence="2" id="KW-0511">Multifunctional enzyme</keyword>
<dbReference type="PROSITE" id="PS50878">
    <property type="entry name" value="RT_POL"/>
    <property type="match status" value="1"/>
</dbReference>
<dbReference type="GO" id="GO:0042575">
    <property type="term" value="C:DNA polymerase complex"/>
    <property type="evidence" value="ECO:0007669"/>
    <property type="project" value="UniProtKB-ARBA"/>
</dbReference>
<dbReference type="SUPFAM" id="SSF53098">
    <property type="entry name" value="Ribonuclease H-like"/>
    <property type="match status" value="1"/>
</dbReference>
<dbReference type="InterPro" id="IPR036397">
    <property type="entry name" value="RNaseH_sf"/>
</dbReference>
<dbReference type="InterPro" id="IPR043128">
    <property type="entry name" value="Rev_trsase/Diguanyl_cyclase"/>
</dbReference>
<dbReference type="EC" id="2.7.7.49" evidence="1"/>
<sequence length="880" mass="99718">YVYIDDVIVASKTIEEHYYHVQLLLHTLAKYGLKLNKEKCKLAKTSVKFLGHLVTEKGISPLPEKTEIINTFPRPETVNDLRTFLGLINFYRRALPHAAETLKPLTALIPSDAKKNDRRKLTWNEQQTASFEKAKKLLANAVTLAHPNPSQPLILHTDCSDVAAGAALHFEENGILHPLGFFSKTLNSAQSKYSAFDKELVAMYMAVIHFRQLIEGRPLTIYTDHKPLTSSLTSMTNAMPPTRLRHLRFISEFTSDIRYKKGEHNVSADYLSRYTPSVNSVTTFTLETLRDTQLRDPHLHKMQLQEVEIRGISVFCDMSGDHPRPYIPSTLRTAAFQQIHNDTHPGIKATTTLLKARYYWPHMTSSIRIMTRACPNCNRAKVTRHIRAPIGTFENAEPLQHIHIDLLGPFPASNGYKFCLTIIDRATGWPECIPIRNITAQTVIEQLYDNWISRFGAPSIITTDQGTQFMSDIFKKFCAAMGIQNIHTNAYHPQANGMIERFHRTLNETIMTSSSAAKWAQDMTSLLLGIRNRPSADGISPSQRLYGITPRLPNDLFTPSTPDVIPYRNHDTYRKTTKTYYPRTMNSAEQIYVRIDTPRAKLTPPYKGPFTILANDGKTLTYQDDIGKTHNVSVDRCKPAPQHKRCAPNQAQSSPTSDWPPPPTDPVPPPRRSERIKAARQPPTNHSTIMSLSKQDWLPSLSPTPSPPRPAIAQPEVRQPTRPPKPPTNKPPPLSKAAKKLATQLHRPFQNPMPLPRPPPTMPASKHGPEVMGIERRPRSPTLHFRLPPFAQQCLHCCIHGIHFPRHTDASTQTAPQPRTTPPPPSSPRYSPGHLTQQQPPPPPPPEWRQMAAPRQVAPRRHRFLSRHRDRSRLDRSRRR</sequence>
<feature type="domain" description="Reverse transcriptase" evidence="4">
    <location>
        <begin position="1"/>
        <end position="54"/>
    </location>
</feature>
<evidence type="ECO:0000259" key="4">
    <source>
        <dbReference type="PROSITE" id="PS50878"/>
    </source>
</evidence>
<dbReference type="Gene3D" id="1.10.340.70">
    <property type="match status" value="1"/>
</dbReference>
<dbReference type="PRINTS" id="PR01217">
    <property type="entry name" value="PRICHEXTENSN"/>
</dbReference>
<evidence type="ECO:0000313" key="6">
    <source>
        <dbReference type="EMBL" id="JAQ15896.1"/>
    </source>
</evidence>
<evidence type="ECO:0000256" key="1">
    <source>
        <dbReference type="ARBA" id="ARBA00012493"/>
    </source>
</evidence>
<organism evidence="6">
    <name type="scientific">Lygus hesperus</name>
    <name type="common">Western plant bug</name>
    <dbReference type="NCBI Taxonomy" id="30085"/>
    <lineage>
        <taxon>Eukaryota</taxon>
        <taxon>Metazoa</taxon>
        <taxon>Ecdysozoa</taxon>
        <taxon>Arthropoda</taxon>
        <taxon>Hexapoda</taxon>
        <taxon>Insecta</taxon>
        <taxon>Pterygota</taxon>
        <taxon>Neoptera</taxon>
        <taxon>Paraneoptera</taxon>
        <taxon>Hemiptera</taxon>
        <taxon>Heteroptera</taxon>
        <taxon>Panheteroptera</taxon>
        <taxon>Cimicomorpha</taxon>
        <taxon>Miridae</taxon>
        <taxon>Mirini</taxon>
        <taxon>Lygus</taxon>
    </lineage>
</organism>
<reference evidence="6" key="1">
    <citation type="journal article" date="2016" name="Gigascience">
        <title>De novo construction of an expanded transcriptome assembly for the western tarnished plant bug, Lygus hesperus.</title>
        <authorList>
            <person name="Tassone E.E."/>
            <person name="Geib S.M."/>
            <person name="Hall B."/>
            <person name="Fabrick J.A."/>
            <person name="Brent C.S."/>
            <person name="Hull J.J."/>
        </authorList>
    </citation>
    <scope>NUCLEOTIDE SEQUENCE</scope>
</reference>
<dbReference type="Gene3D" id="3.10.20.370">
    <property type="match status" value="1"/>
</dbReference>
<accession>A0A146MAU6</accession>
<dbReference type="GO" id="GO:0015074">
    <property type="term" value="P:DNA integration"/>
    <property type="evidence" value="ECO:0007669"/>
    <property type="project" value="InterPro"/>
</dbReference>
<dbReference type="Pfam" id="PF17919">
    <property type="entry name" value="RT_RNaseH_2"/>
    <property type="match status" value="1"/>
</dbReference>
<dbReference type="AlphaFoldDB" id="A0A146MAU6"/>
<dbReference type="InterPro" id="IPR050951">
    <property type="entry name" value="Retrovirus_Pol_polyprotein"/>
</dbReference>
<feature type="region of interest" description="Disordered" evidence="3">
    <location>
        <begin position="633"/>
        <end position="774"/>
    </location>
</feature>
<feature type="compositionally biased region" description="Pro residues" evidence="3">
    <location>
        <begin position="658"/>
        <end position="670"/>
    </location>
</feature>
<evidence type="ECO:0000256" key="2">
    <source>
        <dbReference type="ARBA" id="ARBA00023268"/>
    </source>
</evidence>
<dbReference type="InterPro" id="IPR043502">
    <property type="entry name" value="DNA/RNA_pol_sf"/>
</dbReference>
<feature type="region of interest" description="Disordered" evidence="3">
    <location>
        <begin position="808"/>
        <end position="880"/>
    </location>
</feature>
<dbReference type="InterPro" id="IPR001584">
    <property type="entry name" value="Integrase_cat-core"/>
</dbReference>